<keyword evidence="1" id="KW-1133">Transmembrane helix</keyword>
<feature type="transmembrane region" description="Helical" evidence="1">
    <location>
        <begin position="15"/>
        <end position="35"/>
    </location>
</feature>
<gene>
    <name evidence="2" type="ORF">BJY22_006225</name>
</gene>
<comment type="caution">
    <text evidence="2">The sequence shown here is derived from an EMBL/GenBank/DDBJ whole genome shotgun (WGS) entry which is preliminary data.</text>
</comment>
<dbReference type="AlphaFoldDB" id="A0A7X5VFZ2"/>
<name>A0A7X5VFZ2_9ACTN</name>
<protein>
    <submittedName>
        <fullName evidence="2">Uncharacterized protein</fullName>
    </submittedName>
</protein>
<evidence type="ECO:0000256" key="1">
    <source>
        <dbReference type="SAM" id="Phobius"/>
    </source>
</evidence>
<evidence type="ECO:0000313" key="2">
    <source>
        <dbReference type="EMBL" id="NIK60508.1"/>
    </source>
</evidence>
<keyword evidence="1" id="KW-0472">Membrane</keyword>
<reference evidence="2 3" key="1">
    <citation type="submission" date="2020-03" db="EMBL/GenBank/DDBJ databases">
        <title>Sequencing the genomes of 1000 actinobacteria strains.</title>
        <authorList>
            <person name="Klenk H.-P."/>
        </authorList>
    </citation>
    <scope>NUCLEOTIDE SEQUENCE [LARGE SCALE GENOMIC DNA]</scope>
    <source>
        <strain evidence="2 3">DSM 45490</strain>
    </source>
</reference>
<sequence length="123" mass="13333">MDEAVRRQGTTSARLAWMAGGALVVVLVMAAASIVSRVITHDTWQACSSDGRICLTRQQASRVLQVGPVDRIWVSVDLHDQCGTLYPTPFEFSDGRMEATFSSSSVELRGSAGERITYHANGC</sequence>
<accession>A0A7X5VFZ2</accession>
<dbReference type="Proteomes" id="UP000555407">
    <property type="component" value="Unassembled WGS sequence"/>
</dbReference>
<evidence type="ECO:0000313" key="3">
    <source>
        <dbReference type="Proteomes" id="UP000555407"/>
    </source>
</evidence>
<keyword evidence="3" id="KW-1185">Reference proteome</keyword>
<dbReference type="EMBL" id="JAASRO010000001">
    <property type="protein sequence ID" value="NIK60508.1"/>
    <property type="molecule type" value="Genomic_DNA"/>
</dbReference>
<keyword evidence="1" id="KW-0812">Transmembrane</keyword>
<organism evidence="2 3">
    <name type="scientific">Kribbella shirazensis</name>
    <dbReference type="NCBI Taxonomy" id="1105143"/>
    <lineage>
        <taxon>Bacteria</taxon>
        <taxon>Bacillati</taxon>
        <taxon>Actinomycetota</taxon>
        <taxon>Actinomycetes</taxon>
        <taxon>Propionibacteriales</taxon>
        <taxon>Kribbellaceae</taxon>
        <taxon>Kribbella</taxon>
    </lineage>
</organism>
<proteinExistence type="predicted"/>
<dbReference type="RefSeq" id="WP_167213839.1">
    <property type="nucleotide sequence ID" value="NZ_JAASRO010000001.1"/>
</dbReference>